<dbReference type="RefSeq" id="WP_105334857.1">
    <property type="nucleotide sequence ID" value="NZ_PUHZ01000008.1"/>
</dbReference>
<dbReference type="AlphaFoldDB" id="A0A2S8GQT8"/>
<feature type="chain" id="PRO_5015765569" description="Carboxypeptidase regulatory-like domain-containing protein" evidence="1">
    <location>
        <begin position="24"/>
        <end position="152"/>
    </location>
</feature>
<proteinExistence type="predicted"/>
<dbReference type="OrthoDB" id="281840at2"/>
<dbReference type="Proteomes" id="UP000237819">
    <property type="component" value="Unassembled WGS sequence"/>
</dbReference>
<evidence type="ECO:0000313" key="2">
    <source>
        <dbReference type="EMBL" id="PQO46731.1"/>
    </source>
</evidence>
<comment type="caution">
    <text evidence="2">The sequence shown here is derived from an EMBL/GenBank/DDBJ whole genome shotgun (WGS) entry which is preliminary data.</text>
</comment>
<accession>A0A2S8GQT8</accession>
<reference evidence="2 3" key="1">
    <citation type="submission" date="2018-02" db="EMBL/GenBank/DDBJ databases">
        <title>Comparative genomes isolates from brazilian mangrove.</title>
        <authorList>
            <person name="Araujo J.E."/>
            <person name="Taketani R.G."/>
            <person name="Silva M.C.P."/>
            <person name="Loureco M.V."/>
            <person name="Andreote F.D."/>
        </authorList>
    </citation>
    <scope>NUCLEOTIDE SEQUENCE [LARGE SCALE GENOMIC DNA]</scope>
    <source>
        <strain evidence="2 3">Nap-Phe MGV</strain>
    </source>
</reference>
<feature type="signal peptide" evidence="1">
    <location>
        <begin position="1"/>
        <end position="23"/>
    </location>
</feature>
<keyword evidence="1" id="KW-0732">Signal</keyword>
<evidence type="ECO:0000256" key="1">
    <source>
        <dbReference type="SAM" id="SignalP"/>
    </source>
</evidence>
<protein>
    <recommendedName>
        <fullName evidence="4">Carboxypeptidase regulatory-like domain-containing protein</fullName>
    </recommendedName>
</protein>
<name>A0A2S8GQT8_9BACT</name>
<sequence length="152" mass="16209">MNVMQPFRATMLLGFAAALLLNGAGCGPRLDPNKIPVAVQINYKGNPVDEAVVIFVSEDGHYANGLTGSDGVARMGTNAPGDGVFVGSYKVAVDKSQLIEENDPNDPTGNKILRSETVYHIPARYSDFTKSGLTVDASKDGQTDFVFDLVDK</sequence>
<evidence type="ECO:0000313" key="3">
    <source>
        <dbReference type="Proteomes" id="UP000237819"/>
    </source>
</evidence>
<evidence type="ECO:0008006" key="4">
    <source>
        <dbReference type="Google" id="ProtNLM"/>
    </source>
</evidence>
<dbReference type="EMBL" id="PUHZ01000008">
    <property type="protein sequence ID" value="PQO46731.1"/>
    <property type="molecule type" value="Genomic_DNA"/>
</dbReference>
<organism evidence="2 3">
    <name type="scientific">Blastopirellula marina</name>
    <dbReference type="NCBI Taxonomy" id="124"/>
    <lineage>
        <taxon>Bacteria</taxon>
        <taxon>Pseudomonadati</taxon>
        <taxon>Planctomycetota</taxon>
        <taxon>Planctomycetia</taxon>
        <taxon>Pirellulales</taxon>
        <taxon>Pirellulaceae</taxon>
        <taxon>Blastopirellula</taxon>
    </lineage>
</organism>
<gene>
    <name evidence="2" type="ORF">C5Y93_07815</name>
</gene>